<evidence type="ECO:0000313" key="4">
    <source>
        <dbReference type="EnsemblPlants" id="AET3Gv20510100.5"/>
    </source>
</evidence>
<organism evidence="4 5">
    <name type="scientific">Aegilops tauschii subsp. strangulata</name>
    <name type="common">Goatgrass</name>
    <dbReference type="NCBI Taxonomy" id="200361"/>
    <lineage>
        <taxon>Eukaryota</taxon>
        <taxon>Viridiplantae</taxon>
        <taxon>Streptophyta</taxon>
        <taxon>Embryophyta</taxon>
        <taxon>Tracheophyta</taxon>
        <taxon>Spermatophyta</taxon>
        <taxon>Magnoliopsida</taxon>
        <taxon>Liliopsida</taxon>
        <taxon>Poales</taxon>
        <taxon>Poaceae</taxon>
        <taxon>BOP clade</taxon>
        <taxon>Pooideae</taxon>
        <taxon>Triticodae</taxon>
        <taxon>Triticeae</taxon>
        <taxon>Triticinae</taxon>
        <taxon>Aegilops</taxon>
    </lineage>
</organism>
<evidence type="ECO:0000256" key="1">
    <source>
        <dbReference type="ARBA" id="ARBA00022837"/>
    </source>
</evidence>
<dbReference type="FunFam" id="1.10.238.10:FF:000328">
    <property type="entry name" value="Calcium-binding EF hand family protein"/>
    <property type="match status" value="1"/>
</dbReference>
<protein>
    <recommendedName>
        <fullName evidence="3">EF-hand domain-containing protein</fullName>
    </recommendedName>
</protein>
<feature type="domain" description="EF-hand" evidence="3">
    <location>
        <begin position="106"/>
        <end position="128"/>
    </location>
</feature>
<reference evidence="5" key="1">
    <citation type="journal article" date="2014" name="Science">
        <title>Ancient hybridizations among the ancestral genomes of bread wheat.</title>
        <authorList>
            <consortium name="International Wheat Genome Sequencing Consortium,"/>
            <person name="Marcussen T."/>
            <person name="Sandve S.R."/>
            <person name="Heier L."/>
            <person name="Spannagl M."/>
            <person name="Pfeifer M."/>
            <person name="Jakobsen K.S."/>
            <person name="Wulff B.B."/>
            <person name="Steuernagel B."/>
            <person name="Mayer K.F."/>
            <person name="Olsen O.A."/>
        </authorList>
    </citation>
    <scope>NUCLEOTIDE SEQUENCE [LARGE SCALE GENOMIC DNA]</scope>
    <source>
        <strain evidence="5">cv. AL8/78</strain>
    </source>
</reference>
<proteinExistence type="predicted"/>
<sequence length="165" mass="18128">MSSSGGTSIRPGPTSSIAPPGRWSSTTRTATGSSPSLLSGRCANSPMGDGNSLGFPWWKEEHFNASDVNGDGFLNKTEFHDFLNPSDSENPKIINLLCRQELRQRDKDGDGKLNFEEYFHGLHDHIHGYDDENAAISHIGNMTIAKERFAKLDKDNDGYMIAALI</sequence>
<keyword evidence="1" id="KW-0106">Calcium</keyword>
<dbReference type="Gramene" id="AET3Gv20510100.5">
    <property type="protein sequence ID" value="AET3Gv20510100.5"/>
    <property type="gene ID" value="AET3Gv20510100"/>
</dbReference>
<dbReference type="GO" id="GO:0005509">
    <property type="term" value="F:calcium ion binding"/>
    <property type="evidence" value="ECO:0007669"/>
    <property type="project" value="InterPro"/>
</dbReference>
<reference evidence="4" key="4">
    <citation type="submission" date="2019-03" db="UniProtKB">
        <authorList>
            <consortium name="EnsemblPlants"/>
        </authorList>
    </citation>
    <scope>IDENTIFICATION</scope>
</reference>
<dbReference type="EnsemblPlants" id="AET3Gv20510100.5">
    <property type="protein sequence ID" value="AET3Gv20510100.5"/>
    <property type="gene ID" value="AET3Gv20510100"/>
</dbReference>
<evidence type="ECO:0000256" key="2">
    <source>
        <dbReference type="SAM" id="MobiDB-lite"/>
    </source>
</evidence>
<evidence type="ECO:0000259" key="3">
    <source>
        <dbReference type="PROSITE" id="PS50222"/>
    </source>
</evidence>
<accession>A0A453EY13</accession>
<dbReference type="SUPFAM" id="SSF47473">
    <property type="entry name" value="EF-hand"/>
    <property type="match status" value="1"/>
</dbReference>
<feature type="compositionally biased region" description="Polar residues" evidence="2">
    <location>
        <begin position="1"/>
        <end position="37"/>
    </location>
</feature>
<evidence type="ECO:0000313" key="5">
    <source>
        <dbReference type="Proteomes" id="UP000015105"/>
    </source>
</evidence>
<dbReference type="PANTHER" id="PTHR10827">
    <property type="entry name" value="RETICULOCALBIN"/>
    <property type="match status" value="1"/>
</dbReference>
<name>A0A453EY13_AEGTS</name>
<feature type="region of interest" description="Disordered" evidence="2">
    <location>
        <begin position="1"/>
        <end position="45"/>
    </location>
</feature>
<dbReference type="InterPro" id="IPR011992">
    <property type="entry name" value="EF-hand-dom_pair"/>
</dbReference>
<dbReference type="AlphaFoldDB" id="A0A453EY13"/>
<dbReference type="PANTHER" id="PTHR10827:SF53">
    <property type="entry name" value="CALCIUM-BINDING EF HAND FAMILY PROTEIN"/>
    <property type="match status" value="1"/>
</dbReference>
<dbReference type="PROSITE" id="PS50222">
    <property type="entry name" value="EF_HAND_2"/>
    <property type="match status" value="2"/>
</dbReference>
<dbReference type="GO" id="GO:0005783">
    <property type="term" value="C:endoplasmic reticulum"/>
    <property type="evidence" value="ECO:0007669"/>
    <property type="project" value="TreeGrafter"/>
</dbReference>
<dbReference type="Proteomes" id="UP000015105">
    <property type="component" value="Chromosome 3D"/>
</dbReference>
<feature type="domain" description="EF-hand" evidence="3">
    <location>
        <begin position="60"/>
        <end position="89"/>
    </location>
</feature>
<reference evidence="4" key="3">
    <citation type="journal article" date="2017" name="Nature">
        <title>Genome sequence of the progenitor of the wheat D genome Aegilops tauschii.</title>
        <authorList>
            <person name="Luo M.C."/>
            <person name="Gu Y.Q."/>
            <person name="Puiu D."/>
            <person name="Wang H."/>
            <person name="Twardziok S.O."/>
            <person name="Deal K.R."/>
            <person name="Huo N."/>
            <person name="Zhu T."/>
            <person name="Wang L."/>
            <person name="Wang Y."/>
            <person name="McGuire P.E."/>
            <person name="Liu S."/>
            <person name="Long H."/>
            <person name="Ramasamy R.K."/>
            <person name="Rodriguez J.C."/>
            <person name="Van S.L."/>
            <person name="Yuan L."/>
            <person name="Wang Z."/>
            <person name="Xia Z."/>
            <person name="Xiao L."/>
            <person name="Anderson O.D."/>
            <person name="Ouyang S."/>
            <person name="Liang Y."/>
            <person name="Zimin A.V."/>
            <person name="Pertea G."/>
            <person name="Qi P."/>
            <person name="Bennetzen J.L."/>
            <person name="Dai X."/>
            <person name="Dawson M.W."/>
            <person name="Muller H.G."/>
            <person name="Kugler K."/>
            <person name="Rivarola-Duarte L."/>
            <person name="Spannagl M."/>
            <person name="Mayer K.F.X."/>
            <person name="Lu F.H."/>
            <person name="Bevan M.W."/>
            <person name="Leroy P."/>
            <person name="Li P."/>
            <person name="You F.M."/>
            <person name="Sun Q."/>
            <person name="Liu Z."/>
            <person name="Lyons E."/>
            <person name="Wicker T."/>
            <person name="Salzberg S.L."/>
            <person name="Devos K.M."/>
            <person name="Dvorak J."/>
        </authorList>
    </citation>
    <scope>NUCLEOTIDE SEQUENCE [LARGE SCALE GENOMIC DNA]</scope>
    <source>
        <strain evidence="4">cv. AL8/78</strain>
    </source>
</reference>
<reference evidence="5" key="2">
    <citation type="journal article" date="2017" name="Nat. Plants">
        <title>The Aegilops tauschii genome reveals multiple impacts of transposons.</title>
        <authorList>
            <person name="Zhao G."/>
            <person name="Zou C."/>
            <person name="Li K."/>
            <person name="Wang K."/>
            <person name="Li T."/>
            <person name="Gao L."/>
            <person name="Zhang X."/>
            <person name="Wang H."/>
            <person name="Yang Z."/>
            <person name="Liu X."/>
            <person name="Jiang W."/>
            <person name="Mao L."/>
            <person name="Kong X."/>
            <person name="Jiao Y."/>
            <person name="Jia J."/>
        </authorList>
    </citation>
    <scope>NUCLEOTIDE SEQUENCE [LARGE SCALE GENOMIC DNA]</scope>
    <source>
        <strain evidence="5">cv. AL8/78</strain>
    </source>
</reference>
<dbReference type="SMART" id="SM00054">
    <property type="entry name" value="EFh"/>
    <property type="match status" value="2"/>
</dbReference>
<keyword evidence="5" id="KW-1185">Reference proteome</keyword>
<dbReference type="Pfam" id="PF13499">
    <property type="entry name" value="EF-hand_7"/>
    <property type="match status" value="1"/>
</dbReference>
<dbReference type="Gene3D" id="1.10.238.10">
    <property type="entry name" value="EF-hand"/>
    <property type="match status" value="1"/>
</dbReference>
<dbReference type="InterPro" id="IPR018247">
    <property type="entry name" value="EF_Hand_1_Ca_BS"/>
</dbReference>
<dbReference type="InterPro" id="IPR002048">
    <property type="entry name" value="EF_hand_dom"/>
</dbReference>
<dbReference type="PROSITE" id="PS00018">
    <property type="entry name" value="EF_HAND_1"/>
    <property type="match status" value="2"/>
</dbReference>
<reference evidence="4" key="5">
    <citation type="journal article" date="2021" name="G3 (Bethesda)">
        <title>Aegilops tauschii genome assembly Aet v5.0 features greater sequence contiguity and improved annotation.</title>
        <authorList>
            <person name="Wang L."/>
            <person name="Zhu T."/>
            <person name="Rodriguez J.C."/>
            <person name="Deal K.R."/>
            <person name="Dubcovsky J."/>
            <person name="McGuire P.E."/>
            <person name="Lux T."/>
            <person name="Spannagl M."/>
            <person name="Mayer K.F.X."/>
            <person name="Baldrich P."/>
            <person name="Meyers B.C."/>
            <person name="Huo N."/>
            <person name="Gu Y.Q."/>
            <person name="Zhou H."/>
            <person name="Devos K.M."/>
            <person name="Bennetzen J.L."/>
            <person name="Unver T."/>
            <person name="Budak H."/>
            <person name="Gulick P.J."/>
            <person name="Galiba G."/>
            <person name="Kalapos B."/>
            <person name="Nelson D.R."/>
            <person name="Li P."/>
            <person name="You F.M."/>
            <person name="Luo M.C."/>
            <person name="Dvorak J."/>
        </authorList>
    </citation>
    <scope>NUCLEOTIDE SEQUENCE [LARGE SCALE GENOMIC DNA]</scope>
    <source>
        <strain evidence="4">cv. AL8/78</strain>
    </source>
</reference>